<dbReference type="InterPro" id="IPR011990">
    <property type="entry name" value="TPR-like_helical_dom_sf"/>
</dbReference>
<evidence type="ECO:0000256" key="2">
    <source>
        <dbReference type="ARBA" id="ARBA00006275"/>
    </source>
</evidence>
<dbReference type="Proteomes" id="UP001485459">
    <property type="component" value="Chromosome"/>
</dbReference>
<proteinExistence type="inferred from homology"/>
<name>A0ABZ2YNV6_9BACT</name>
<feature type="signal peptide" evidence="6">
    <location>
        <begin position="1"/>
        <end position="22"/>
    </location>
</feature>
<dbReference type="InterPro" id="IPR033985">
    <property type="entry name" value="SusD-like_N"/>
</dbReference>
<evidence type="ECO:0000256" key="1">
    <source>
        <dbReference type="ARBA" id="ARBA00004442"/>
    </source>
</evidence>
<sequence length="514" mass="57113">MKAKYFSIICALTAGLTLASCADSWLDPEMRGTNLESNFYKNEEEAFKGLVAVYDVVGWQGGGYVTRTGMADAASDDHHAGGGGASDVNDLQVMTRWELTPEIGPHNDLWRKGFSGVFRANKLLEKLSAVPMSDAKKARFVAECKFLRAYFYFDLVRMFKNIPLLVKPLDVNEMFDVTQATPAEVWAQIESDLKEAIAETQLPDRITEVNEKARATKGAAHALLGKVYIYQEKWPEAAAELALVNATPGQQNPTYGYALLENFGDLWKSEPEFKFNKESIFEISYTNTSQGTWNCVACTEGNVLNIMTGPRSYTATADDAPDYVSGWSFLTVSKELYAVMKDDPRFPHTIADLKALVAAGKATYAPGYDDTGYFLEKFMGRASNRVPSGIPELNFPQNLYDMRLADTYLLEAEALVRAGQGSGAGSRAYALLNAVRDRVGLGPIPATIDNIFLERRKELAGEGHRFFDLIRTKQAETVLKTRGFDETKHYVFPIPFNDLQSTKLEQNKEWGGTK</sequence>
<comment type="similarity">
    <text evidence="2">Belongs to the SusD family.</text>
</comment>
<gene>
    <name evidence="9" type="ORF">WJU16_24195</name>
</gene>
<evidence type="ECO:0000256" key="3">
    <source>
        <dbReference type="ARBA" id="ARBA00022729"/>
    </source>
</evidence>
<dbReference type="Pfam" id="PF14322">
    <property type="entry name" value="SusD-like_3"/>
    <property type="match status" value="1"/>
</dbReference>
<dbReference type="Pfam" id="PF07980">
    <property type="entry name" value="SusD_RagB"/>
    <property type="match status" value="1"/>
</dbReference>
<evidence type="ECO:0000259" key="8">
    <source>
        <dbReference type="Pfam" id="PF14322"/>
    </source>
</evidence>
<dbReference type="InterPro" id="IPR012944">
    <property type="entry name" value="SusD_RagB_dom"/>
</dbReference>
<evidence type="ECO:0000313" key="9">
    <source>
        <dbReference type="EMBL" id="WZN41067.1"/>
    </source>
</evidence>
<evidence type="ECO:0000313" key="10">
    <source>
        <dbReference type="Proteomes" id="UP001485459"/>
    </source>
</evidence>
<organism evidence="9 10">
    <name type="scientific">Chitinophaga pollutisoli</name>
    <dbReference type="NCBI Taxonomy" id="3133966"/>
    <lineage>
        <taxon>Bacteria</taxon>
        <taxon>Pseudomonadati</taxon>
        <taxon>Bacteroidota</taxon>
        <taxon>Chitinophagia</taxon>
        <taxon>Chitinophagales</taxon>
        <taxon>Chitinophagaceae</taxon>
        <taxon>Chitinophaga</taxon>
    </lineage>
</organism>
<feature type="chain" id="PRO_5045349270" evidence="6">
    <location>
        <begin position="23"/>
        <end position="514"/>
    </location>
</feature>
<dbReference type="Gene3D" id="1.25.40.390">
    <property type="match status" value="1"/>
</dbReference>
<reference evidence="10" key="1">
    <citation type="submission" date="2024-03" db="EMBL/GenBank/DDBJ databases">
        <title>Chitinophaga horti sp. nov., isolated from garden soil.</title>
        <authorList>
            <person name="Lee D.S."/>
            <person name="Han D.M."/>
            <person name="Baek J.H."/>
            <person name="Choi D.G."/>
            <person name="Jeon J.H."/>
            <person name="Jeon C.O."/>
        </authorList>
    </citation>
    <scope>NUCLEOTIDE SEQUENCE [LARGE SCALE GENOMIC DNA]</scope>
    <source>
        <strain evidence="10">GPA1</strain>
    </source>
</reference>
<keyword evidence="5" id="KW-0998">Cell outer membrane</keyword>
<keyword evidence="10" id="KW-1185">Reference proteome</keyword>
<feature type="domain" description="RagB/SusD" evidence="7">
    <location>
        <begin position="365"/>
        <end position="477"/>
    </location>
</feature>
<evidence type="ECO:0000256" key="4">
    <source>
        <dbReference type="ARBA" id="ARBA00023136"/>
    </source>
</evidence>
<keyword evidence="4" id="KW-0472">Membrane</keyword>
<dbReference type="PROSITE" id="PS51257">
    <property type="entry name" value="PROKAR_LIPOPROTEIN"/>
    <property type="match status" value="1"/>
</dbReference>
<dbReference type="EMBL" id="CP149822">
    <property type="protein sequence ID" value="WZN41067.1"/>
    <property type="molecule type" value="Genomic_DNA"/>
</dbReference>
<comment type="subcellular location">
    <subcellularLocation>
        <location evidence="1">Cell outer membrane</location>
    </subcellularLocation>
</comment>
<dbReference type="SUPFAM" id="SSF48452">
    <property type="entry name" value="TPR-like"/>
    <property type="match status" value="1"/>
</dbReference>
<accession>A0ABZ2YNV6</accession>
<evidence type="ECO:0000259" key="7">
    <source>
        <dbReference type="Pfam" id="PF07980"/>
    </source>
</evidence>
<dbReference type="RefSeq" id="WP_341835927.1">
    <property type="nucleotide sequence ID" value="NZ_CP149822.1"/>
</dbReference>
<dbReference type="CDD" id="cd08977">
    <property type="entry name" value="SusD"/>
    <property type="match status" value="1"/>
</dbReference>
<evidence type="ECO:0000256" key="6">
    <source>
        <dbReference type="SAM" id="SignalP"/>
    </source>
</evidence>
<keyword evidence="3 6" id="KW-0732">Signal</keyword>
<feature type="domain" description="SusD-like N-terminal" evidence="8">
    <location>
        <begin position="89"/>
        <end position="228"/>
    </location>
</feature>
<protein>
    <submittedName>
        <fullName evidence="9">RagB/SusD family nutrient uptake outer membrane protein</fullName>
    </submittedName>
</protein>
<evidence type="ECO:0000256" key="5">
    <source>
        <dbReference type="ARBA" id="ARBA00023237"/>
    </source>
</evidence>